<dbReference type="EMBL" id="JANBQF010001794">
    <property type="protein sequence ID" value="KAJ1996492.1"/>
    <property type="molecule type" value="Genomic_DNA"/>
</dbReference>
<dbReference type="AlphaFoldDB" id="A0A9W8B972"/>
<dbReference type="Proteomes" id="UP001150907">
    <property type="component" value="Unassembled WGS sequence"/>
</dbReference>
<reference evidence="2" key="1">
    <citation type="submission" date="2022-07" db="EMBL/GenBank/DDBJ databases">
        <title>Phylogenomic reconstructions and comparative analyses of Kickxellomycotina fungi.</title>
        <authorList>
            <person name="Reynolds N.K."/>
            <person name="Stajich J.E."/>
            <person name="Barry K."/>
            <person name="Grigoriev I.V."/>
            <person name="Crous P."/>
            <person name="Smith M.E."/>
        </authorList>
    </citation>
    <scope>NUCLEOTIDE SEQUENCE</scope>
    <source>
        <strain evidence="2">IMI 214461</strain>
    </source>
</reference>
<gene>
    <name evidence="2" type="ORF">H4R26_006178</name>
</gene>
<organism evidence="2 3">
    <name type="scientific">Coemansia thaxteri</name>
    <dbReference type="NCBI Taxonomy" id="2663907"/>
    <lineage>
        <taxon>Eukaryota</taxon>
        <taxon>Fungi</taxon>
        <taxon>Fungi incertae sedis</taxon>
        <taxon>Zoopagomycota</taxon>
        <taxon>Kickxellomycotina</taxon>
        <taxon>Kickxellomycetes</taxon>
        <taxon>Kickxellales</taxon>
        <taxon>Kickxellaceae</taxon>
        <taxon>Coemansia</taxon>
    </lineage>
</organism>
<feature type="non-terminal residue" evidence="2">
    <location>
        <position position="323"/>
    </location>
</feature>
<feature type="region of interest" description="Disordered" evidence="1">
    <location>
        <begin position="250"/>
        <end position="323"/>
    </location>
</feature>
<evidence type="ECO:0000313" key="3">
    <source>
        <dbReference type="Proteomes" id="UP001150907"/>
    </source>
</evidence>
<name>A0A9W8B972_9FUNG</name>
<keyword evidence="3" id="KW-1185">Reference proteome</keyword>
<feature type="non-terminal residue" evidence="2">
    <location>
        <position position="1"/>
    </location>
</feature>
<feature type="compositionally biased region" description="Low complexity" evidence="1">
    <location>
        <begin position="272"/>
        <end position="303"/>
    </location>
</feature>
<feature type="region of interest" description="Disordered" evidence="1">
    <location>
        <begin position="1"/>
        <end position="49"/>
    </location>
</feature>
<evidence type="ECO:0000313" key="2">
    <source>
        <dbReference type="EMBL" id="KAJ1996492.1"/>
    </source>
</evidence>
<sequence length="323" mass="34775">YEEEDPDLDTDDTEAAASDADADAEGVSDADSGCEGDDQEEALPSPNDLVFSRRFYGENISTGYLSSGQDGYNDDSGDNENEAHVADLRSAAAACFRHAAYQESIGSGSISSSLSPSSTLSASPMAAASSTPDQPADIYMGERLDAEDLSLLVSMPKPDLNRLNLLRLCVDVLRETNDVDEIVGWIDLRVWRALSAWFLNHPHNNMLHIAVYQLIAIVTLETIRLRRTLRRQTPDLRKLMAVAEPSKALFEGAPSTGDGYDGPAKGRGNVNSGSALLSAGDGSSGASTGGPEANQQATRAQAVARRRARRRRAMAERIRREES</sequence>
<proteinExistence type="predicted"/>
<accession>A0A9W8B972</accession>
<dbReference type="OrthoDB" id="1923159at2759"/>
<comment type="caution">
    <text evidence="2">The sequence shown here is derived from an EMBL/GenBank/DDBJ whole genome shotgun (WGS) entry which is preliminary data.</text>
</comment>
<evidence type="ECO:0000256" key="1">
    <source>
        <dbReference type="SAM" id="MobiDB-lite"/>
    </source>
</evidence>
<feature type="compositionally biased region" description="Basic and acidic residues" evidence="1">
    <location>
        <begin position="313"/>
        <end position="323"/>
    </location>
</feature>
<feature type="compositionally biased region" description="Acidic residues" evidence="1">
    <location>
        <begin position="1"/>
        <end position="41"/>
    </location>
</feature>
<protein>
    <submittedName>
        <fullName evidence="2">Uncharacterized protein</fullName>
    </submittedName>
</protein>